<protein>
    <submittedName>
        <fullName evidence="7">Uncharacterized protein</fullName>
    </submittedName>
</protein>
<dbReference type="RefSeq" id="WP_198443345.1">
    <property type="nucleotide sequence ID" value="NZ_CBCSHE010000002.1"/>
</dbReference>
<dbReference type="Proteomes" id="UP000595224">
    <property type="component" value="Chromosome"/>
</dbReference>
<dbReference type="Pfam" id="PF26387">
    <property type="entry name" value="DUF6079_5th"/>
    <property type="match status" value="1"/>
</dbReference>
<feature type="domain" description="DUF6079" evidence="3">
    <location>
        <begin position="481"/>
        <end position="674"/>
    </location>
</feature>
<organism evidence="7 8">
    <name type="scientific">Treponema peruense</name>
    <dbReference type="NCBI Taxonomy" id="2787628"/>
    <lineage>
        <taxon>Bacteria</taxon>
        <taxon>Pseudomonadati</taxon>
        <taxon>Spirochaetota</taxon>
        <taxon>Spirochaetia</taxon>
        <taxon>Spirochaetales</taxon>
        <taxon>Treponemataceae</taxon>
        <taxon>Treponema</taxon>
    </lineage>
</organism>
<feature type="domain" description="DUF6079" evidence="5">
    <location>
        <begin position="834"/>
        <end position="1022"/>
    </location>
</feature>
<dbReference type="InterPro" id="IPR045725">
    <property type="entry name" value="DUF6079_N"/>
</dbReference>
<dbReference type="EMBL" id="CP064936">
    <property type="protein sequence ID" value="QQA01806.1"/>
    <property type="molecule type" value="Genomic_DNA"/>
</dbReference>
<dbReference type="InterPro" id="IPR027417">
    <property type="entry name" value="P-loop_NTPase"/>
</dbReference>
<dbReference type="Pfam" id="PF26383">
    <property type="entry name" value="DUF6079_2nd"/>
    <property type="match status" value="1"/>
</dbReference>
<evidence type="ECO:0000313" key="8">
    <source>
        <dbReference type="Proteomes" id="UP000595224"/>
    </source>
</evidence>
<evidence type="ECO:0000259" key="6">
    <source>
        <dbReference type="Pfam" id="PF26388"/>
    </source>
</evidence>
<evidence type="ECO:0000259" key="5">
    <source>
        <dbReference type="Pfam" id="PF26387"/>
    </source>
</evidence>
<dbReference type="AlphaFoldDB" id="A0A7T3REU2"/>
<dbReference type="Pfam" id="PF26388">
    <property type="entry name" value="DUF6079_6th"/>
    <property type="match status" value="1"/>
</dbReference>
<dbReference type="InterPro" id="IPR058569">
    <property type="entry name" value="DUF6079_2nd"/>
</dbReference>
<dbReference type="KEGG" id="tper:IWA51_04140"/>
<dbReference type="InterPro" id="IPR058571">
    <property type="entry name" value="DUF6079_3rd"/>
</dbReference>
<feature type="domain" description="DUF6079" evidence="4">
    <location>
        <begin position="695"/>
        <end position="828"/>
    </location>
</feature>
<keyword evidence="8" id="KW-1185">Reference proteome</keyword>
<evidence type="ECO:0000259" key="2">
    <source>
        <dbReference type="Pfam" id="PF26383"/>
    </source>
</evidence>
<evidence type="ECO:0000259" key="1">
    <source>
        <dbReference type="Pfam" id="PF19557"/>
    </source>
</evidence>
<proteinExistence type="predicted"/>
<feature type="domain" description="DUF6079" evidence="1">
    <location>
        <begin position="21"/>
        <end position="247"/>
    </location>
</feature>
<dbReference type="SUPFAM" id="SSF52540">
    <property type="entry name" value="P-loop containing nucleoside triphosphate hydrolases"/>
    <property type="match status" value="1"/>
</dbReference>
<feature type="domain" description="DUF6079" evidence="2">
    <location>
        <begin position="263"/>
        <end position="469"/>
    </location>
</feature>
<reference evidence="7 8" key="1">
    <citation type="submission" date="2020-11" db="EMBL/GenBank/DDBJ databases">
        <title>Treponema Peruensis nv. sp., first commensal Treponema isolated from human feces.</title>
        <authorList>
            <person name="Belkhou C."/>
            <person name="Raes J."/>
        </authorList>
    </citation>
    <scope>NUCLEOTIDE SEQUENCE [LARGE SCALE GENOMIC DNA]</scope>
    <source>
        <strain evidence="7 8">RCC2812</strain>
    </source>
</reference>
<evidence type="ECO:0000259" key="3">
    <source>
        <dbReference type="Pfam" id="PF26384"/>
    </source>
</evidence>
<dbReference type="InterPro" id="IPR058574">
    <property type="entry name" value="DUF6079_6th"/>
</dbReference>
<accession>A0A7T3REU2</accession>
<sequence length="1225" mass="140341">MKYSELIEFEPLTTVIKLADDSQAEKRKHNVETYVFSEKMVNLLSGVVVPNLDTSGKVTEQKGISVVGSFGTGKSHLMSVISSVAEDADFLQYVHNDKIKQDFEAFAGKYKVLRFEVGTTKPLYELVCYRIENFLNSINVDFHFDPDSKDTYKEQLQQMMAAFEEVYPDKYLLIVIDELLEYLRSRSAMEVNGDLMTLRQMGEMCDGSRFKVIYGVQEQLYRDPMLAPAADTLNKVQARFDEVLITKEDVAFVVKNRLLKKTPEQKQRIREHLNKFSHLFDGLNTNLNDYVELFPVHPSYIATFQQIKHGKDKREILKILSYRFEDMANQTVPEDNPGLITYDSYFEDLKKDSSMLSIADVAAINDKIEIIDEKVKNYFTSKPALKSKMPLAYRIANALAIRALCDDLDKHLGANAFTLKEDLCYTIMGIDEPDFLQDTIATTANNLITATQGQYVVKDEESEDFYIRTEGGINVEQIVKDYAEYIKKDLAYIDQSFFNLLKFLLGIEANPYRTGFNIWDYSIEWKSTKSFRLGYIFFGNPNERSTTEPIQEFYMYFCPLFSQLDRTDLDDEVYFDFSNFDETFKNEVCLYASSMAKLNDASSDKKKLFQDQADQHRNRVRDLFNKNFADKMNVIYKGKSAPLRSYQLPQEGCSKLSLFSAVTSTILDEKFNSKFPEYPQFKDLLSANTPENLNARVKSALTKIVKYNVQNRDGQAILSGLGLAGGTSIDIQNSKYADSIKKMLTDRGPGKVLNREDVIYTHYQALNQYYSCDYKLEYQLEFVVLAALVFNGDIEITWNGDLTLTASNIAEKLLTLDEDKFYLFNTIKTPSGLPIKPLKKLFSCLGLPDLTSSLKEQSTFSSLAKNLTTYSDNVVKTISYLTDGIRCNGIALIDDSTTTDYAAKLHNLINVLDTVRNLDTFGKLKGFKYTEEELDEAFKAYQYCELVSNLKEKADKFEGLIKYMTQAKSYVVESEKPLYDNMENAIAELSEKLQADNKVQKQYESLLNSLIDSYADYYLTQYTKYRLNYTDAQKRDGILNSDTRQICEVLKDISILNKTDFENWRNTITSLKPAEAEVTKDKIKENPYQDFNPRENYDKPSYTVKQLEEQLDSIYTKWEDAIKATFNDPGIDQNLNMLTGDQKTLAINFKKGSAKITPDNCNMMRDIINNLSNGFEKVELTNADFASVFNKPMNIDEAKNAFNQFIETQCAGKERGKIRIILSGK</sequence>
<dbReference type="Pfam" id="PF26384">
    <property type="entry name" value="DUF6079_3rd"/>
    <property type="match status" value="1"/>
</dbReference>
<dbReference type="InterPro" id="IPR058572">
    <property type="entry name" value="DUF6079_4th"/>
</dbReference>
<dbReference type="Pfam" id="PF19557">
    <property type="entry name" value="DUF6079_1st"/>
    <property type="match status" value="1"/>
</dbReference>
<dbReference type="Pfam" id="PF26385">
    <property type="entry name" value="DUF6079_4th"/>
    <property type="match status" value="1"/>
</dbReference>
<dbReference type="InterPro" id="IPR058573">
    <property type="entry name" value="DUF6079_5th"/>
</dbReference>
<gene>
    <name evidence="7" type="ORF">IWA51_04140</name>
</gene>
<name>A0A7T3REU2_9SPIR</name>
<evidence type="ECO:0000313" key="7">
    <source>
        <dbReference type="EMBL" id="QQA01806.1"/>
    </source>
</evidence>
<feature type="domain" description="DUF6079" evidence="6">
    <location>
        <begin position="1031"/>
        <end position="1116"/>
    </location>
</feature>
<evidence type="ECO:0000259" key="4">
    <source>
        <dbReference type="Pfam" id="PF26385"/>
    </source>
</evidence>